<dbReference type="GO" id="GO:0004065">
    <property type="term" value="F:arylsulfatase activity"/>
    <property type="evidence" value="ECO:0007669"/>
    <property type="project" value="TreeGrafter"/>
</dbReference>
<keyword evidence="4" id="KW-0106">Calcium</keyword>
<evidence type="ECO:0000259" key="5">
    <source>
        <dbReference type="Pfam" id="PF00884"/>
    </source>
</evidence>
<dbReference type="PROSITE" id="PS00149">
    <property type="entry name" value="SULFATASE_2"/>
    <property type="match status" value="1"/>
</dbReference>
<dbReference type="SUPFAM" id="SSF53649">
    <property type="entry name" value="Alkaline phosphatase-like"/>
    <property type="match status" value="1"/>
</dbReference>
<keyword evidence="2" id="KW-0479">Metal-binding</keyword>
<organism evidence="6 7">
    <name type="scientific">Pelagicoccus mobilis</name>
    <dbReference type="NCBI Taxonomy" id="415221"/>
    <lineage>
        <taxon>Bacteria</taxon>
        <taxon>Pseudomonadati</taxon>
        <taxon>Verrucomicrobiota</taxon>
        <taxon>Opitutia</taxon>
        <taxon>Puniceicoccales</taxon>
        <taxon>Pelagicoccaceae</taxon>
        <taxon>Pelagicoccus</taxon>
    </lineage>
</organism>
<comment type="similarity">
    <text evidence="1">Belongs to the sulfatase family.</text>
</comment>
<evidence type="ECO:0000313" key="7">
    <source>
        <dbReference type="Proteomes" id="UP000617628"/>
    </source>
</evidence>
<dbReference type="PANTHER" id="PTHR42693">
    <property type="entry name" value="ARYLSULFATASE FAMILY MEMBER"/>
    <property type="match status" value="1"/>
</dbReference>
<feature type="domain" description="Sulfatase N-terminal" evidence="5">
    <location>
        <begin position="31"/>
        <end position="352"/>
    </location>
</feature>
<protein>
    <submittedName>
        <fullName evidence="6">Sulfatase-like hydrolase/transferase</fullName>
    </submittedName>
</protein>
<dbReference type="Gene3D" id="3.30.1120.10">
    <property type="match status" value="1"/>
</dbReference>
<evidence type="ECO:0000256" key="1">
    <source>
        <dbReference type="ARBA" id="ARBA00008779"/>
    </source>
</evidence>
<accession>A0A934RXU0</accession>
<evidence type="ECO:0000256" key="2">
    <source>
        <dbReference type="ARBA" id="ARBA00022723"/>
    </source>
</evidence>
<dbReference type="PROSITE" id="PS00523">
    <property type="entry name" value="SULFATASE_1"/>
    <property type="match status" value="1"/>
</dbReference>
<dbReference type="Proteomes" id="UP000617628">
    <property type="component" value="Unassembled WGS sequence"/>
</dbReference>
<dbReference type="Gene3D" id="3.40.720.10">
    <property type="entry name" value="Alkaline Phosphatase, subunit A"/>
    <property type="match status" value="1"/>
</dbReference>
<dbReference type="InterPro" id="IPR024607">
    <property type="entry name" value="Sulfatase_CS"/>
</dbReference>
<dbReference type="AlphaFoldDB" id="A0A934RXU0"/>
<dbReference type="InterPro" id="IPR000917">
    <property type="entry name" value="Sulfatase_N"/>
</dbReference>
<evidence type="ECO:0000313" key="6">
    <source>
        <dbReference type="EMBL" id="MBK1875859.1"/>
    </source>
</evidence>
<comment type="caution">
    <text evidence="6">The sequence shown here is derived from an EMBL/GenBank/DDBJ whole genome shotgun (WGS) entry which is preliminary data.</text>
</comment>
<evidence type="ECO:0000256" key="4">
    <source>
        <dbReference type="ARBA" id="ARBA00022837"/>
    </source>
</evidence>
<dbReference type="InterPro" id="IPR050738">
    <property type="entry name" value="Sulfatase"/>
</dbReference>
<reference evidence="6" key="1">
    <citation type="submission" date="2021-01" db="EMBL/GenBank/DDBJ databases">
        <title>Modified the classification status of verrucomicrobia.</title>
        <authorList>
            <person name="Feng X."/>
        </authorList>
    </citation>
    <scope>NUCLEOTIDE SEQUENCE</scope>
    <source>
        <strain evidence="6">KCTC 13126</strain>
    </source>
</reference>
<dbReference type="Pfam" id="PF00884">
    <property type="entry name" value="Sulfatase"/>
    <property type="match status" value="1"/>
</dbReference>
<name>A0A934RXU0_9BACT</name>
<proteinExistence type="inferred from homology"/>
<keyword evidence="7" id="KW-1185">Reference proteome</keyword>
<keyword evidence="3 6" id="KW-0378">Hydrolase</keyword>
<dbReference type="InterPro" id="IPR017850">
    <property type="entry name" value="Alkaline_phosphatase_core_sf"/>
</dbReference>
<gene>
    <name evidence="6" type="ORF">JIN87_03205</name>
</gene>
<dbReference type="EMBL" id="JAENIL010000004">
    <property type="protein sequence ID" value="MBK1875859.1"/>
    <property type="molecule type" value="Genomic_DNA"/>
</dbReference>
<sequence>MSRHRVRVILFASILIGAFVWLRTASANERPNLIVIMADDLGYADVGFNGCEDIPTPHIDSIADEGVVFSSGYTTYPVCGPSRAGFITGRYQQRFGFERNPQYRMDDPNMGLPLSERTIADVLAERGYRSGIIGKWHLGAHETLHPLERGFDFFYGHLGGGHRYLPEELTIKESRVAKNESESYQTWLLNGHEPQEPSGYVTDVFSDEASLFVERNKDNPFFLFLSYNAPHGPLQATEEYLARFSHIEDVKRRTYAAMVSAMDDGIGRVLDTVDRCDLAEDTLIFFLSDNGGPTTKNGSNNGLLRGNKSDVTEGGYRVPFAARWTGRMPAGTKFGNPVSSLDIMATISALSGASIDRDRPLDGVNLLPYLEDDEAGIPHDALYIRKFDQGKYTVRQGAYKLIINGKGAAPELYNLDKDIGEKQNLARVMPEKVQELEKLRLSWDEELIEPRFLGLMHTKEWIKKAERQAAKKKKK</sequence>
<dbReference type="PANTHER" id="PTHR42693:SF53">
    <property type="entry name" value="ENDO-4-O-SULFATASE"/>
    <property type="match status" value="1"/>
</dbReference>
<dbReference type="GO" id="GO:0046872">
    <property type="term" value="F:metal ion binding"/>
    <property type="evidence" value="ECO:0007669"/>
    <property type="project" value="UniProtKB-KW"/>
</dbReference>
<evidence type="ECO:0000256" key="3">
    <source>
        <dbReference type="ARBA" id="ARBA00022801"/>
    </source>
</evidence>